<keyword evidence="4" id="KW-0689">Ribosomal protein</keyword>
<sequence>MTGPVSAPPITQQAHTIRIVRPSDALARPLLEDLEREYDARYGVEVFGETASVELNRYPAELFEAPRGTFLVLLEGTEPVSGGAFMPHADDATAEVKRVWTRADRRGLGLARIVLDALEREAVRLGYARIYLTTGPRQPEAVALYLKSGYTPRYDQTLSADEIGVHPFDKQLTPLQGPIASTAAEQDPRS</sequence>
<feature type="domain" description="N-acetyltransferase" evidence="3">
    <location>
        <begin position="18"/>
        <end position="169"/>
    </location>
</feature>
<evidence type="ECO:0000256" key="1">
    <source>
        <dbReference type="ARBA" id="ARBA00022679"/>
    </source>
</evidence>
<dbReference type="PANTHER" id="PTHR43877">
    <property type="entry name" value="AMINOALKYLPHOSPHONATE N-ACETYLTRANSFERASE-RELATED-RELATED"/>
    <property type="match status" value="1"/>
</dbReference>
<evidence type="ECO:0000313" key="5">
    <source>
        <dbReference type="Proteomes" id="UP000295601"/>
    </source>
</evidence>
<comment type="caution">
    <text evidence="4">The sequence shown here is derived from an EMBL/GenBank/DDBJ whole genome shotgun (WGS) entry which is preliminary data.</text>
</comment>
<keyword evidence="4" id="KW-0687">Ribonucleoprotein</keyword>
<dbReference type="PROSITE" id="PS51186">
    <property type="entry name" value="GNAT"/>
    <property type="match status" value="1"/>
</dbReference>
<proteinExistence type="predicted"/>
<protein>
    <submittedName>
        <fullName evidence="4">Ribosomal protein S18 acetylase RimI-like enzyme</fullName>
    </submittedName>
</protein>
<dbReference type="Proteomes" id="UP000295601">
    <property type="component" value="Unassembled WGS sequence"/>
</dbReference>
<dbReference type="OrthoDB" id="70840at2"/>
<evidence type="ECO:0000259" key="3">
    <source>
        <dbReference type="PROSITE" id="PS51186"/>
    </source>
</evidence>
<keyword evidence="5" id="KW-1185">Reference proteome</keyword>
<dbReference type="InterPro" id="IPR016181">
    <property type="entry name" value="Acyl_CoA_acyltransferase"/>
</dbReference>
<dbReference type="Gene3D" id="3.40.630.30">
    <property type="match status" value="1"/>
</dbReference>
<reference evidence="4 5" key="1">
    <citation type="submission" date="2019-03" db="EMBL/GenBank/DDBJ databases">
        <title>Genomic analyses of the natural microbiome of Caenorhabditis elegans.</title>
        <authorList>
            <person name="Samuel B."/>
        </authorList>
    </citation>
    <scope>NUCLEOTIDE SEQUENCE [LARGE SCALE GENOMIC DNA]</scope>
    <source>
        <strain evidence="4 5">JUb18</strain>
    </source>
</reference>
<dbReference type="GO" id="GO:0016747">
    <property type="term" value="F:acyltransferase activity, transferring groups other than amino-acyl groups"/>
    <property type="evidence" value="ECO:0007669"/>
    <property type="project" value="InterPro"/>
</dbReference>
<accession>A0A4R6RWU3</accession>
<evidence type="ECO:0000313" key="4">
    <source>
        <dbReference type="EMBL" id="TDP90795.1"/>
    </source>
</evidence>
<name>A0A4R6RWU3_9MICO</name>
<gene>
    <name evidence="4" type="ORF">EDF62_2447</name>
</gene>
<dbReference type="GO" id="GO:0005840">
    <property type="term" value="C:ribosome"/>
    <property type="evidence" value="ECO:0007669"/>
    <property type="project" value="UniProtKB-KW"/>
</dbReference>
<dbReference type="InterPro" id="IPR000182">
    <property type="entry name" value="GNAT_dom"/>
</dbReference>
<dbReference type="PANTHER" id="PTHR43877:SF2">
    <property type="entry name" value="AMINOALKYLPHOSPHONATE N-ACETYLTRANSFERASE-RELATED"/>
    <property type="match status" value="1"/>
</dbReference>
<keyword evidence="1" id="KW-0808">Transferase</keyword>
<dbReference type="AlphaFoldDB" id="A0A4R6RWU3"/>
<organism evidence="4 5">
    <name type="scientific">Leucobacter luti</name>
    <dbReference type="NCBI Taxonomy" id="340320"/>
    <lineage>
        <taxon>Bacteria</taxon>
        <taxon>Bacillati</taxon>
        <taxon>Actinomycetota</taxon>
        <taxon>Actinomycetes</taxon>
        <taxon>Micrococcales</taxon>
        <taxon>Microbacteriaceae</taxon>
        <taxon>Leucobacter</taxon>
    </lineage>
</organism>
<keyword evidence="2" id="KW-0012">Acyltransferase</keyword>
<evidence type="ECO:0000256" key="2">
    <source>
        <dbReference type="ARBA" id="ARBA00023315"/>
    </source>
</evidence>
<dbReference type="RefSeq" id="WP_132206056.1">
    <property type="nucleotide sequence ID" value="NZ_JAOQNO010000001.1"/>
</dbReference>
<dbReference type="EMBL" id="SNYA01000006">
    <property type="protein sequence ID" value="TDP90795.1"/>
    <property type="molecule type" value="Genomic_DNA"/>
</dbReference>
<dbReference type="CDD" id="cd04301">
    <property type="entry name" value="NAT_SF"/>
    <property type="match status" value="1"/>
</dbReference>
<dbReference type="InterPro" id="IPR050832">
    <property type="entry name" value="Bact_Acetyltransf"/>
</dbReference>
<dbReference type="Pfam" id="PF00583">
    <property type="entry name" value="Acetyltransf_1"/>
    <property type="match status" value="1"/>
</dbReference>
<dbReference type="SUPFAM" id="SSF55729">
    <property type="entry name" value="Acyl-CoA N-acyltransferases (Nat)"/>
    <property type="match status" value="1"/>
</dbReference>